<dbReference type="InterPro" id="IPR003544">
    <property type="entry name" value="Cyt_c_biogenesis_CcmB"/>
</dbReference>
<dbReference type="OrthoDB" id="9788444at2"/>
<evidence type="ECO:0000256" key="5">
    <source>
        <dbReference type="ARBA" id="ARBA00023136"/>
    </source>
</evidence>
<reference key="2">
    <citation type="submission" date="2011-04" db="EMBL/GenBank/DDBJ databases">
        <title>Complete sequence of chromosome of Haliscomenobacter hydrossis DSM 1100.</title>
        <authorList>
            <consortium name="US DOE Joint Genome Institute (JGI-PGF)"/>
            <person name="Lucas S."/>
            <person name="Han J."/>
            <person name="Lapidus A."/>
            <person name="Bruce D."/>
            <person name="Goodwin L."/>
            <person name="Pitluck S."/>
            <person name="Peters L."/>
            <person name="Kyrpides N."/>
            <person name="Mavromatis K."/>
            <person name="Ivanova N."/>
            <person name="Ovchinnikova G."/>
            <person name="Pagani I."/>
            <person name="Daligault H."/>
            <person name="Detter J.C."/>
            <person name="Han C."/>
            <person name="Land M."/>
            <person name="Hauser L."/>
            <person name="Markowitz V."/>
            <person name="Cheng J.-F."/>
            <person name="Hugenholtz P."/>
            <person name="Woyke T."/>
            <person name="Wu D."/>
            <person name="Verbarg S."/>
            <person name="Frueling A."/>
            <person name="Brambilla E."/>
            <person name="Klenk H.-P."/>
            <person name="Eisen J.A."/>
        </authorList>
    </citation>
    <scope>NUCLEOTIDE SEQUENCE</scope>
    <source>
        <strain>DSM 1100</strain>
    </source>
</reference>
<evidence type="ECO:0000256" key="6">
    <source>
        <dbReference type="SAM" id="Phobius"/>
    </source>
</evidence>
<dbReference type="STRING" id="760192.Halhy_6298"/>
<feature type="transmembrane region" description="Helical" evidence="6">
    <location>
        <begin position="127"/>
        <end position="149"/>
    </location>
</feature>
<evidence type="ECO:0000313" key="8">
    <source>
        <dbReference type="Proteomes" id="UP000008461"/>
    </source>
</evidence>
<dbReference type="EMBL" id="CP002691">
    <property type="protein sequence ID" value="AEE54117.1"/>
    <property type="molecule type" value="Genomic_DNA"/>
</dbReference>
<feature type="transmembrane region" description="Helical" evidence="6">
    <location>
        <begin position="197"/>
        <end position="218"/>
    </location>
</feature>
<reference evidence="7 8" key="1">
    <citation type="journal article" date="2011" name="Stand. Genomic Sci.">
        <title>Complete genome sequence of Haliscomenobacter hydrossis type strain (O).</title>
        <authorList>
            <consortium name="US DOE Joint Genome Institute (JGI-PGF)"/>
            <person name="Daligault H."/>
            <person name="Lapidus A."/>
            <person name="Zeytun A."/>
            <person name="Nolan M."/>
            <person name="Lucas S."/>
            <person name="Del Rio T.G."/>
            <person name="Tice H."/>
            <person name="Cheng J.F."/>
            <person name="Tapia R."/>
            <person name="Han C."/>
            <person name="Goodwin L."/>
            <person name="Pitluck S."/>
            <person name="Liolios K."/>
            <person name="Pagani I."/>
            <person name="Ivanova N."/>
            <person name="Huntemann M."/>
            <person name="Mavromatis K."/>
            <person name="Mikhailova N."/>
            <person name="Pati A."/>
            <person name="Chen A."/>
            <person name="Palaniappan K."/>
            <person name="Land M."/>
            <person name="Hauser L."/>
            <person name="Brambilla E.M."/>
            <person name="Rohde M."/>
            <person name="Verbarg S."/>
            <person name="Goker M."/>
            <person name="Bristow J."/>
            <person name="Eisen J.A."/>
            <person name="Markowitz V."/>
            <person name="Hugenholtz P."/>
            <person name="Kyrpides N.C."/>
            <person name="Klenk H.P."/>
            <person name="Woyke T."/>
        </authorList>
    </citation>
    <scope>NUCLEOTIDE SEQUENCE [LARGE SCALE GENOMIC DNA]</scope>
    <source>
        <strain evidence="8">ATCC 27775 / DSM 1100 / LMG 10767 / O</strain>
    </source>
</reference>
<evidence type="ECO:0000256" key="4">
    <source>
        <dbReference type="ARBA" id="ARBA00022989"/>
    </source>
</evidence>
<keyword evidence="3 6" id="KW-0812">Transmembrane</keyword>
<protein>
    <submittedName>
        <fullName evidence="7">Cytochrome c-type biogenesis protein CcmB</fullName>
    </submittedName>
</protein>
<feature type="transmembrane region" description="Helical" evidence="6">
    <location>
        <begin position="21"/>
        <end position="44"/>
    </location>
</feature>
<dbReference type="AlphaFoldDB" id="F4L699"/>
<comment type="similarity">
    <text evidence="2">Belongs to the CcmB/CycW/HelB family.</text>
</comment>
<dbReference type="Proteomes" id="UP000008461">
    <property type="component" value="Chromosome"/>
</dbReference>
<keyword evidence="8" id="KW-1185">Reference proteome</keyword>
<keyword evidence="4 6" id="KW-1133">Transmembrane helix</keyword>
<evidence type="ECO:0000313" key="7">
    <source>
        <dbReference type="EMBL" id="AEE54117.1"/>
    </source>
</evidence>
<sequence length="221" mass="24431">MNLFSQIGILLRKELVLELRTGYAISGILLYVLSTVFIVYSAFFQGVNNAMMWVTLFWIIMLFASINAIVKSFVQENGNRQLYYYSLLDPLAVIISKMVYNISLLFLLSLLTWAALAFMVGNQIEEFSAFLLALFLGSVGFSILFTFVAAISSKADNNSTLLAILSFPLVIPILMTLIKLSVGATGMLEDTGVGKDIGILVAIDLVLAGLTLVLYPFLWRD</sequence>
<feature type="transmembrane region" description="Helical" evidence="6">
    <location>
        <begin position="82"/>
        <end position="115"/>
    </location>
</feature>
<feature type="transmembrane region" description="Helical" evidence="6">
    <location>
        <begin position="50"/>
        <end position="70"/>
    </location>
</feature>
<dbReference type="RefSeq" id="WP_013768638.1">
    <property type="nucleotide sequence ID" value="NC_015510.1"/>
</dbReference>
<comment type="subcellular location">
    <subcellularLocation>
        <location evidence="1">Membrane</location>
        <topology evidence="1">Multi-pass membrane protein</topology>
    </subcellularLocation>
</comment>
<dbReference type="HOGENOM" id="CLU_079069_0_1_10"/>
<dbReference type="eggNOG" id="COG2386">
    <property type="taxonomic scope" value="Bacteria"/>
</dbReference>
<feature type="transmembrane region" description="Helical" evidence="6">
    <location>
        <begin position="161"/>
        <end position="182"/>
    </location>
</feature>
<name>F4L699_HALH1</name>
<dbReference type="GO" id="GO:0016020">
    <property type="term" value="C:membrane"/>
    <property type="evidence" value="ECO:0007669"/>
    <property type="project" value="UniProtKB-SubCell"/>
</dbReference>
<gene>
    <name evidence="7" type="ordered locus">Halhy_6298</name>
</gene>
<accession>F4L699</accession>
<organism evidence="7 8">
    <name type="scientific">Haliscomenobacter hydrossis (strain ATCC 27775 / DSM 1100 / LMG 10767 / O)</name>
    <dbReference type="NCBI Taxonomy" id="760192"/>
    <lineage>
        <taxon>Bacteria</taxon>
        <taxon>Pseudomonadati</taxon>
        <taxon>Bacteroidota</taxon>
        <taxon>Saprospiria</taxon>
        <taxon>Saprospirales</taxon>
        <taxon>Haliscomenobacteraceae</taxon>
        <taxon>Haliscomenobacter</taxon>
    </lineage>
</organism>
<dbReference type="KEGG" id="hhy:Halhy_6298"/>
<keyword evidence="5 6" id="KW-0472">Membrane</keyword>
<evidence type="ECO:0000256" key="3">
    <source>
        <dbReference type="ARBA" id="ARBA00022692"/>
    </source>
</evidence>
<dbReference type="GO" id="GO:0015232">
    <property type="term" value="F:heme transmembrane transporter activity"/>
    <property type="evidence" value="ECO:0007669"/>
    <property type="project" value="InterPro"/>
</dbReference>
<evidence type="ECO:0000256" key="1">
    <source>
        <dbReference type="ARBA" id="ARBA00004141"/>
    </source>
</evidence>
<dbReference type="GO" id="GO:0017004">
    <property type="term" value="P:cytochrome complex assembly"/>
    <property type="evidence" value="ECO:0007669"/>
    <property type="project" value="InterPro"/>
</dbReference>
<evidence type="ECO:0000256" key="2">
    <source>
        <dbReference type="ARBA" id="ARBA00010544"/>
    </source>
</evidence>
<proteinExistence type="inferred from homology"/>
<dbReference type="Pfam" id="PF03379">
    <property type="entry name" value="CcmB"/>
    <property type="match status" value="1"/>
</dbReference>